<sequence>MNDSQDPNQAAAINPKDQLDTSNLALVTAFLNSNVNLENLINPPANELNREKERIAGRLQGFNPKDNPAWHQITQRFGANIKQPELLSIAEVLAQNAGIKLDRDAKRRKTVLIKWFSENWDRVVPYLDYVVLEDANPGMAGK</sequence>
<reference evidence="1 2" key="1">
    <citation type="submission" date="2024-04" db="EMBL/GenBank/DDBJ databases">
        <title>Tritrichomonas musculus Genome.</title>
        <authorList>
            <person name="Alves-Ferreira E."/>
            <person name="Grigg M."/>
            <person name="Lorenzi H."/>
            <person name="Galac M."/>
        </authorList>
    </citation>
    <scope>NUCLEOTIDE SEQUENCE [LARGE SCALE GENOMIC DNA]</scope>
    <source>
        <strain evidence="1 2">EAF2021</strain>
    </source>
</reference>
<evidence type="ECO:0000313" key="1">
    <source>
        <dbReference type="EMBL" id="KAK8861008.1"/>
    </source>
</evidence>
<gene>
    <name evidence="1" type="ORF">M9Y10_012700</name>
</gene>
<evidence type="ECO:0000313" key="2">
    <source>
        <dbReference type="Proteomes" id="UP001470230"/>
    </source>
</evidence>
<proteinExistence type="predicted"/>
<keyword evidence="2" id="KW-1185">Reference proteome</keyword>
<protein>
    <submittedName>
        <fullName evidence="1">Uncharacterized protein</fullName>
    </submittedName>
</protein>
<accession>A0ABR2ID71</accession>
<organism evidence="1 2">
    <name type="scientific">Tritrichomonas musculus</name>
    <dbReference type="NCBI Taxonomy" id="1915356"/>
    <lineage>
        <taxon>Eukaryota</taxon>
        <taxon>Metamonada</taxon>
        <taxon>Parabasalia</taxon>
        <taxon>Tritrichomonadida</taxon>
        <taxon>Tritrichomonadidae</taxon>
        <taxon>Tritrichomonas</taxon>
    </lineage>
</organism>
<comment type="caution">
    <text evidence="1">The sequence shown here is derived from an EMBL/GenBank/DDBJ whole genome shotgun (WGS) entry which is preliminary data.</text>
</comment>
<dbReference type="Proteomes" id="UP001470230">
    <property type="component" value="Unassembled WGS sequence"/>
</dbReference>
<name>A0ABR2ID71_9EUKA</name>
<dbReference type="EMBL" id="JAPFFF010000018">
    <property type="protein sequence ID" value="KAK8861008.1"/>
    <property type="molecule type" value="Genomic_DNA"/>
</dbReference>